<gene>
    <name evidence="1" type="ORF">SAMN05660413_00945</name>
</gene>
<dbReference type="InterPro" id="IPR008551">
    <property type="entry name" value="TANGO2"/>
</dbReference>
<name>A0A1I4YUK3_9FLAO</name>
<protein>
    <submittedName>
        <fullName evidence="1">Transport and Golgi organisation 2</fullName>
    </submittedName>
</protein>
<dbReference type="Pfam" id="PF05742">
    <property type="entry name" value="TANGO2"/>
    <property type="match status" value="1"/>
</dbReference>
<organism evidence="1 2">
    <name type="scientific">Salegentibacter flavus</name>
    <dbReference type="NCBI Taxonomy" id="287099"/>
    <lineage>
        <taxon>Bacteria</taxon>
        <taxon>Pseudomonadati</taxon>
        <taxon>Bacteroidota</taxon>
        <taxon>Flavobacteriia</taxon>
        <taxon>Flavobacteriales</taxon>
        <taxon>Flavobacteriaceae</taxon>
        <taxon>Salegentibacter</taxon>
    </lineage>
</organism>
<dbReference type="RefSeq" id="WP_093406546.1">
    <property type="nucleotide sequence ID" value="NZ_FOVL01000004.1"/>
</dbReference>
<proteinExistence type="predicted"/>
<evidence type="ECO:0000313" key="2">
    <source>
        <dbReference type="Proteomes" id="UP000199153"/>
    </source>
</evidence>
<dbReference type="STRING" id="287099.SAMN05660413_00945"/>
<sequence>MCTISLAPLSIHKKSFVLTSNRDEAVVRETLPPEFEKIEGSTLLMPKDKKAGGTWIGGSTQKRVVCLMNGEFEPHQRNEPYRLSRGIIVKDILAAIDGLSAIEKYDLNGVEAFTLIMADWKNELKFFELVWDEKIKHIKQLELKPHIWSSSPLYSEEVKKGREEWFAEIRDSLNPENILDFHHNAGTGDKEQDLVMDRGFLRTQSISQIVARPSEIHFWYRDLETSDITEKKLELLV</sequence>
<dbReference type="AlphaFoldDB" id="A0A1I4YUK3"/>
<dbReference type="Proteomes" id="UP000199153">
    <property type="component" value="Unassembled WGS sequence"/>
</dbReference>
<reference evidence="1 2" key="1">
    <citation type="submission" date="2016-10" db="EMBL/GenBank/DDBJ databases">
        <authorList>
            <person name="de Groot N.N."/>
        </authorList>
    </citation>
    <scope>NUCLEOTIDE SEQUENCE [LARGE SCALE GENOMIC DNA]</scope>
    <source>
        <strain evidence="1 2">DSM 17794</strain>
    </source>
</reference>
<accession>A0A1I4YUK3</accession>
<dbReference type="OrthoDB" id="4380123at2"/>
<evidence type="ECO:0000313" key="1">
    <source>
        <dbReference type="EMBL" id="SFN41443.1"/>
    </source>
</evidence>
<dbReference type="PANTHER" id="PTHR17985:SF8">
    <property type="entry name" value="TRANSPORT AND GOLGI ORGANIZATION PROTEIN 2 HOMOLOG"/>
    <property type="match status" value="1"/>
</dbReference>
<keyword evidence="2" id="KW-1185">Reference proteome</keyword>
<dbReference type="PANTHER" id="PTHR17985">
    <property type="entry name" value="SER/THR-RICH PROTEIN T10 IN DGCR REGION"/>
    <property type="match status" value="1"/>
</dbReference>
<dbReference type="EMBL" id="FOVL01000004">
    <property type="protein sequence ID" value="SFN41443.1"/>
    <property type="molecule type" value="Genomic_DNA"/>
</dbReference>